<sequence length="144" mass="17087">MAYGISYGYLFDCRQRALEGRHHFVHGLTYEENNRKCSLKREAVKAWIQRYADEQGQKQPDKREVHLSDDLTIDELWDEYNESLSDADTNKKVSLSYWYKIFDQDFSEWLKIPKCNRFSQCDICASIKLLKKGLSKSQKGTHYF</sequence>
<keyword evidence="2" id="KW-1185">Reference proteome</keyword>
<dbReference type="PANTHER" id="PTHR33153">
    <property type="entry name" value="MYND-TYPE DOMAIN-CONTAINING PROTEIN"/>
    <property type="match status" value="1"/>
</dbReference>
<evidence type="ECO:0000313" key="1">
    <source>
        <dbReference type="EMBL" id="KAK3264886.1"/>
    </source>
</evidence>
<dbReference type="AlphaFoldDB" id="A0AAE0KXY9"/>
<evidence type="ECO:0000313" key="2">
    <source>
        <dbReference type="Proteomes" id="UP001190700"/>
    </source>
</evidence>
<name>A0AAE0KXY9_9CHLO</name>
<organism evidence="1 2">
    <name type="scientific">Cymbomonas tetramitiformis</name>
    <dbReference type="NCBI Taxonomy" id="36881"/>
    <lineage>
        <taxon>Eukaryota</taxon>
        <taxon>Viridiplantae</taxon>
        <taxon>Chlorophyta</taxon>
        <taxon>Pyramimonadophyceae</taxon>
        <taxon>Pyramimonadales</taxon>
        <taxon>Pyramimonadaceae</taxon>
        <taxon>Cymbomonas</taxon>
    </lineage>
</organism>
<dbReference type="Proteomes" id="UP001190700">
    <property type="component" value="Unassembled WGS sequence"/>
</dbReference>
<dbReference type="PANTHER" id="PTHR33153:SF3">
    <property type="entry name" value="TRAFFICKING PROTEIN PARTICLE COMPLEX SUBUNIT 11 DOMAIN-CONTAINING PROTEIN"/>
    <property type="match status" value="1"/>
</dbReference>
<reference evidence="1 2" key="1">
    <citation type="journal article" date="2015" name="Genome Biol. Evol.">
        <title>Comparative Genomics of a Bacterivorous Green Alga Reveals Evolutionary Causalities and Consequences of Phago-Mixotrophic Mode of Nutrition.</title>
        <authorList>
            <person name="Burns J.A."/>
            <person name="Paasch A."/>
            <person name="Narechania A."/>
            <person name="Kim E."/>
        </authorList>
    </citation>
    <scope>NUCLEOTIDE SEQUENCE [LARGE SCALE GENOMIC DNA]</scope>
    <source>
        <strain evidence="1 2">PLY_AMNH</strain>
    </source>
</reference>
<protein>
    <submittedName>
        <fullName evidence="1">Uncharacterized protein</fullName>
    </submittedName>
</protein>
<dbReference type="EMBL" id="LGRX02014297">
    <property type="protein sequence ID" value="KAK3264886.1"/>
    <property type="molecule type" value="Genomic_DNA"/>
</dbReference>
<gene>
    <name evidence="1" type="ORF">CYMTET_26404</name>
</gene>
<comment type="caution">
    <text evidence="1">The sequence shown here is derived from an EMBL/GenBank/DDBJ whole genome shotgun (WGS) entry which is preliminary data.</text>
</comment>
<proteinExistence type="predicted"/>
<accession>A0AAE0KXY9</accession>